<accession>A0A7T7CH54</accession>
<feature type="transmembrane region" description="Helical" evidence="1">
    <location>
        <begin position="249"/>
        <end position="269"/>
    </location>
</feature>
<keyword evidence="1" id="KW-0472">Membrane</keyword>
<keyword evidence="3" id="KW-1185">Reference proteome</keyword>
<protein>
    <recommendedName>
        <fullName evidence="4">Citrate transporter</fullName>
    </recommendedName>
</protein>
<organism evidence="2 3">
    <name type="scientific">Salicibibacter cibi</name>
    <dbReference type="NCBI Taxonomy" id="2743001"/>
    <lineage>
        <taxon>Bacteria</taxon>
        <taxon>Bacillati</taxon>
        <taxon>Bacillota</taxon>
        <taxon>Bacilli</taxon>
        <taxon>Bacillales</taxon>
        <taxon>Bacillaceae</taxon>
        <taxon>Salicibibacter</taxon>
    </lineage>
</organism>
<dbReference type="AlphaFoldDB" id="A0A7T7CH54"/>
<evidence type="ECO:0000313" key="2">
    <source>
        <dbReference type="EMBL" id="QQK81860.1"/>
    </source>
</evidence>
<evidence type="ECO:0008006" key="4">
    <source>
        <dbReference type="Google" id="ProtNLM"/>
    </source>
</evidence>
<feature type="transmembrane region" description="Helical" evidence="1">
    <location>
        <begin position="6"/>
        <end position="25"/>
    </location>
</feature>
<feature type="transmembrane region" description="Helical" evidence="1">
    <location>
        <begin position="455"/>
        <end position="473"/>
    </location>
</feature>
<dbReference type="Proteomes" id="UP000595349">
    <property type="component" value="Chromosome"/>
</dbReference>
<name>A0A7T7CH54_9BACI</name>
<feature type="transmembrane region" description="Helical" evidence="1">
    <location>
        <begin position="370"/>
        <end position="399"/>
    </location>
</feature>
<evidence type="ECO:0000256" key="1">
    <source>
        <dbReference type="SAM" id="Phobius"/>
    </source>
</evidence>
<keyword evidence="1" id="KW-0812">Transmembrane</keyword>
<dbReference type="KEGG" id="scib:HUG20_05060"/>
<feature type="transmembrane region" description="Helical" evidence="1">
    <location>
        <begin position="134"/>
        <end position="160"/>
    </location>
</feature>
<feature type="transmembrane region" description="Helical" evidence="1">
    <location>
        <begin position="411"/>
        <end position="435"/>
    </location>
</feature>
<keyword evidence="1" id="KW-1133">Transmembrane helix</keyword>
<gene>
    <name evidence="2" type="ORF">HUG20_05060</name>
</gene>
<feature type="transmembrane region" description="Helical" evidence="1">
    <location>
        <begin position="59"/>
        <end position="85"/>
    </location>
</feature>
<proteinExistence type="predicted"/>
<feature type="transmembrane region" description="Helical" evidence="1">
    <location>
        <begin position="195"/>
        <end position="216"/>
    </location>
</feature>
<feature type="transmembrane region" description="Helical" evidence="1">
    <location>
        <begin position="319"/>
        <end position="337"/>
    </location>
</feature>
<feature type="transmembrane region" description="Helical" evidence="1">
    <location>
        <begin position="281"/>
        <end position="299"/>
    </location>
</feature>
<dbReference type="EMBL" id="CP054706">
    <property type="protein sequence ID" value="QQK81860.1"/>
    <property type="molecule type" value="Genomic_DNA"/>
</dbReference>
<feature type="transmembrane region" description="Helical" evidence="1">
    <location>
        <begin position="106"/>
        <end position="128"/>
    </location>
</feature>
<feature type="transmembrane region" description="Helical" evidence="1">
    <location>
        <begin position="30"/>
        <end position="47"/>
    </location>
</feature>
<reference evidence="2 3" key="1">
    <citation type="submission" date="2020-06" db="EMBL/GenBank/DDBJ databases">
        <title>Genomic analysis of Salicibibacter sp. NKC21-4.</title>
        <authorList>
            <person name="Oh Y.J."/>
        </authorList>
    </citation>
    <scope>NUCLEOTIDE SEQUENCE [LARGE SCALE GENOMIC DNA]</scope>
    <source>
        <strain evidence="2 3">NKC21-4</strain>
    </source>
</reference>
<evidence type="ECO:0000313" key="3">
    <source>
        <dbReference type="Proteomes" id="UP000595349"/>
    </source>
</evidence>
<sequence length="474" mass="49870">MRGFILGFTHVFFLIVIVTVFIFILWRKNVVFPVVLGTFLLAFFYYTDLGVIDRLISSAQAVFLAFMNAGIELFDIMLIITLMVAMLQALRAVGAAELMFSPLKKLMLNPTTSFFVLGITMYIASLFFWPTPAIALVGTVLIPIAVKSGLPAIGAAVAVNLFGHGMALSGDLVVQGAGNLTATAAGLGIGEILPYTALFSFVVGLVAIPIAFFTIIRGMKKGKWKADETALDLKTTDTYRGRPKTSKTMALVVPLMLLTVIGLMLYRAVFHPEEAIQGQEATALLGGTAVFLMMIATFAKSGIQGMSNIVEYMKEGFFFALKIFAPIIPLAGFFFLGHPDHAEAVLGEGAPGFLFDIGESLAQYIDGSPAMLVVGIGLIAILAGLDGSGFSGLPLVGSLSAALGQATGVDVAILASLGQVITIFVGGGTLAAWAFGAAADAGIAGVKPAELVRQNFIPVLIGIVVASIVAVWML</sequence>